<evidence type="ECO:0000256" key="3">
    <source>
        <dbReference type="ARBA" id="ARBA00022842"/>
    </source>
</evidence>
<evidence type="ECO:0000313" key="5">
    <source>
        <dbReference type="EMBL" id="MED6111932.1"/>
    </source>
</evidence>
<dbReference type="PANTHER" id="PTHR31225">
    <property type="entry name" value="OS04G0344100 PROTEIN-RELATED"/>
    <property type="match status" value="1"/>
</dbReference>
<dbReference type="InterPro" id="IPR002912">
    <property type="entry name" value="ACT_dom"/>
</dbReference>
<keyword evidence="2" id="KW-0479">Metal-binding</keyword>
<evidence type="ECO:0000256" key="1">
    <source>
        <dbReference type="ARBA" id="ARBA00001946"/>
    </source>
</evidence>
<accession>A0ABU6QIZ0</accession>
<dbReference type="Pfam" id="PF03936">
    <property type="entry name" value="Terpene_synth_C"/>
    <property type="match status" value="1"/>
</dbReference>
<keyword evidence="6" id="KW-1185">Reference proteome</keyword>
<dbReference type="Gene3D" id="1.10.600.10">
    <property type="entry name" value="Farnesyl Diphosphate Synthase"/>
    <property type="match status" value="1"/>
</dbReference>
<dbReference type="EMBL" id="JASCZI010000459">
    <property type="protein sequence ID" value="MED6111932.1"/>
    <property type="molecule type" value="Genomic_DNA"/>
</dbReference>
<dbReference type="Proteomes" id="UP001341840">
    <property type="component" value="Unassembled WGS sequence"/>
</dbReference>
<dbReference type="SFLD" id="SFLDS00005">
    <property type="entry name" value="Isoprenoid_Synthase_Type_I"/>
    <property type="match status" value="1"/>
</dbReference>
<feature type="domain" description="ACT" evidence="4">
    <location>
        <begin position="656"/>
        <end position="703"/>
    </location>
</feature>
<dbReference type="SUPFAM" id="SSF48576">
    <property type="entry name" value="Terpenoid synthases"/>
    <property type="match status" value="1"/>
</dbReference>
<dbReference type="PROSITE" id="PS51671">
    <property type="entry name" value="ACT"/>
    <property type="match status" value="1"/>
</dbReference>
<dbReference type="InterPro" id="IPR005630">
    <property type="entry name" value="Terpene_synthase_metal-bd"/>
</dbReference>
<comment type="cofactor">
    <cofactor evidence="1">
        <name>Mg(2+)</name>
        <dbReference type="ChEBI" id="CHEBI:18420"/>
    </cofactor>
</comment>
<reference evidence="5 6" key="1">
    <citation type="journal article" date="2023" name="Plants (Basel)">
        <title>Bridging the Gap: Combining Genomics and Transcriptomics Approaches to Understand Stylosanthes scabra, an Orphan Legume from the Brazilian Caatinga.</title>
        <authorList>
            <person name="Ferreira-Neto J.R.C."/>
            <person name="da Silva M.D."/>
            <person name="Binneck E."/>
            <person name="de Melo N.F."/>
            <person name="da Silva R.H."/>
            <person name="de Melo A.L.T.M."/>
            <person name="Pandolfi V."/>
            <person name="Bustamante F.O."/>
            <person name="Brasileiro-Vidal A.C."/>
            <person name="Benko-Iseppon A.M."/>
        </authorList>
    </citation>
    <scope>NUCLEOTIDE SEQUENCE [LARGE SCALE GENOMIC DNA]</scope>
    <source>
        <tissue evidence="5">Leaves</tissue>
    </source>
</reference>
<keyword evidence="3" id="KW-0460">Magnesium</keyword>
<sequence length="703" mass="80682">MSFSASAPVSSVHYASPKTERPFVKYSPSIWGNTFLQFDSDPLNSEGKFRETLSQDIEGMWSLYEAAQLSVHGEDILDEALEFTYSNLKSMIMMNNHQLSPTLATYINQCLRKPLHKAFPRINARSYMSVYEEDPSHNKDLLAFAKLYFNMLQKIHQNEAGGNTNGLSRVPDGAMPKGVMKGVVSSRVELLVWFVILEKLNRRDKLHRIGLLREDDVLCPICRKEPEMISFVCWVWGTDTVVWELWGSILHCWGWWRELEIGRKVPYTRDCAAEGYFWSLSIIAEPKYSIQRRILGKLIICIAILDDTYDNFGTIQELDLFTQAIHSWDIGLIESLPECMKVVFKVVVRLFEEIELETAKNGRSNLVVQYVKQAFFSFVEGYMVEAKWCHEKYVPTYDEYKINGIETSTMPLEMTLLIALGEFATKDMFDWILCNPKVMKALSLIARLWDDLGSHKFEQQSREHVASAVECCMKQYEISQEDAYKLIQNEIKGYWKDINEACLINSDGIPNHVLDLILGLARACEFSYTNLKDEMGSFVDKFSNGQLAKDYVVALLLIPFESFSLLSSLVLSFLLVASLSLYHRAQNSIHGNDFADHLVQSKILPQFEDDVARLADTESKAYREWMLRDNQLITWIFASMDVSFKNSFEVELQGVRLELCAENIIELLSDITRVMRENGVVVVRADVETHGDKAVNAFYVRDI</sequence>
<evidence type="ECO:0000259" key="4">
    <source>
        <dbReference type="PROSITE" id="PS51671"/>
    </source>
</evidence>
<dbReference type="InterPro" id="IPR050148">
    <property type="entry name" value="Terpene_synthase-like"/>
</dbReference>
<protein>
    <recommendedName>
        <fullName evidence="4">ACT domain-containing protein</fullName>
    </recommendedName>
</protein>
<evidence type="ECO:0000256" key="2">
    <source>
        <dbReference type="ARBA" id="ARBA00022723"/>
    </source>
</evidence>
<dbReference type="Pfam" id="PF01397">
    <property type="entry name" value="Terpene_synth"/>
    <property type="match status" value="1"/>
</dbReference>
<dbReference type="SUPFAM" id="SSF48239">
    <property type="entry name" value="Terpenoid cyclases/Protein prenyltransferases"/>
    <property type="match status" value="1"/>
</dbReference>
<comment type="caution">
    <text evidence="5">The sequence shown here is derived from an EMBL/GenBank/DDBJ whole genome shotgun (WGS) entry which is preliminary data.</text>
</comment>
<dbReference type="InterPro" id="IPR034741">
    <property type="entry name" value="Terpene_cyclase-like_1_C"/>
</dbReference>
<dbReference type="InterPro" id="IPR008930">
    <property type="entry name" value="Terpenoid_cyclase/PrenylTrfase"/>
</dbReference>
<dbReference type="InterPro" id="IPR044814">
    <property type="entry name" value="Terpene_cyclase_plant_C1"/>
</dbReference>
<dbReference type="SFLD" id="SFLDG01019">
    <property type="entry name" value="Terpene_Cyclase_Like_1_C_Termi"/>
    <property type="match status" value="1"/>
</dbReference>
<dbReference type="InterPro" id="IPR008949">
    <property type="entry name" value="Isoprenoid_synthase_dom_sf"/>
</dbReference>
<dbReference type="PANTHER" id="PTHR31225:SF241">
    <property type="entry name" value="TERPENE SYNTHASE FAMILY, METAL-BINDING DOMAIN PROTEIN"/>
    <property type="match status" value="1"/>
</dbReference>
<dbReference type="InterPro" id="IPR001906">
    <property type="entry name" value="Terpene_synth_N"/>
</dbReference>
<proteinExistence type="predicted"/>
<evidence type="ECO:0000313" key="6">
    <source>
        <dbReference type="Proteomes" id="UP001341840"/>
    </source>
</evidence>
<organism evidence="5 6">
    <name type="scientific">Stylosanthes scabra</name>
    <dbReference type="NCBI Taxonomy" id="79078"/>
    <lineage>
        <taxon>Eukaryota</taxon>
        <taxon>Viridiplantae</taxon>
        <taxon>Streptophyta</taxon>
        <taxon>Embryophyta</taxon>
        <taxon>Tracheophyta</taxon>
        <taxon>Spermatophyta</taxon>
        <taxon>Magnoliopsida</taxon>
        <taxon>eudicotyledons</taxon>
        <taxon>Gunneridae</taxon>
        <taxon>Pentapetalae</taxon>
        <taxon>rosids</taxon>
        <taxon>fabids</taxon>
        <taxon>Fabales</taxon>
        <taxon>Fabaceae</taxon>
        <taxon>Papilionoideae</taxon>
        <taxon>50 kb inversion clade</taxon>
        <taxon>dalbergioids sensu lato</taxon>
        <taxon>Dalbergieae</taxon>
        <taxon>Pterocarpus clade</taxon>
        <taxon>Stylosanthes</taxon>
    </lineage>
</organism>
<gene>
    <name evidence="5" type="ORF">PIB30_056852</name>
</gene>
<dbReference type="InterPro" id="IPR036965">
    <property type="entry name" value="Terpene_synth_N_sf"/>
</dbReference>
<name>A0ABU6QIZ0_9FABA</name>
<dbReference type="Gene3D" id="1.50.10.130">
    <property type="entry name" value="Terpene synthase, N-terminal domain"/>
    <property type="match status" value="1"/>
</dbReference>
<dbReference type="CDD" id="cd00684">
    <property type="entry name" value="Terpene_cyclase_plant_C1"/>
    <property type="match status" value="1"/>
</dbReference>